<dbReference type="Pfam" id="PF22550">
    <property type="entry name" value="CesT_Tir_1"/>
    <property type="match status" value="1"/>
</dbReference>
<evidence type="ECO:0000313" key="1">
    <source>
        <dbReference type="EMBL" id="RUT78057.1"/>
    </source>
</evidence>
<accession>A0A434AUD8</accession>
<organism evidence="1 2">
    <name type="scientific">Ancylomarina longa</name>
    <dbReference type="NCBI Taxonomy" id="2487017"/>
    <lineage>
        <taxon>Bacteria</taxon>
        <taxon>Pseudomonadati</taxon>
        <taxon>Bacteroidota</taxon>
        <taxon>Bacteroidia</taxon>
        <taxon>Marinilabiliales</taxon>
        <taxon>Marinifilaceae</taxon>
        <taxon>Ancylomarina</taxon>
    </lineage>
</organism>
<dbReference type="Gene3D" id="3.30.1460.10">
    <property type="match status" value="1"/>
</dbReference>
<dbReference type="InterPro" id="IPR054345">
    <property type="entry name" value="Tir-like"/>
</dbReference>
<name>A0A434AUD8_9BACT</name>
<protein>
    <submittedName>
        <fullName evidence="1">Molecular chaperone Tir</fullName>
    </submittedName>
</protein>
<dbReference type="OrthoDB" id="361060at2"/>
<evidence type="ECO:0000313" key="2">
    <source>
        <dbReference type="Proteomes" id="UP000282985"/>
    </source>
</evidence>
<dbReference type="SUPFAM" id="SSF69635">
    <property type="entry name" value="Type III secretory system chaperone-like"/>
    <property type="match status" value="1"/>
</dbReference>
<gene>
    <name evidence="1" type="ORF">DLK05_10460</name>
</gene>
<reference evidence="1 2" key="1">
    <citation type="submission" date="2018-11" db="EMBL/GenBank/DDBJ databases">
        <title>Parancylomarina longa gen. nov., sp. nov., isolated from sediments of southern Okinawa.</title>
        <authorList>
            <person name="Fu T."/>
        </authorList>
    </citation>
    <scope>NUCLEOTIDE SEQUENCE [LARGE SCALE GENOMIC DNA]</scope>
    <source>
        <strain evidence="1 2">T3-2 S1-C</strain>
    </source>
</reference>
<dbReference type="Proteomes" id="UP000282985">
    <property type="component" value="Unassembled WGS sequence"/>
</dbReference>
<proteinExistence type="predicted"/>
<comment type="caution">
    <text evidence="1">The sequence shown here is derived from an EMBL/GenBank/DDBJ whole genome shotgun (WGS) entry which is preliminary data.</text>
</comment>
<sequence>MSTNFNKVKDYLLNLEYNIIQEDKAEELFVVENPDGGITNLIVDCEDPIVIIEGLLFELKEENTDIYKSLLMKNREIIHGAFALDENGKKVLFRDTLQLETLDQNELEASLNSLEMLLSEYSEEIISFSKL</sequence>
<dbReference type="EMBL" id="RJJX01000012">
    <property type="protein sequence ID" value="RUT78057.1"/>
    <property type="molecule type" value="Genomic_DNA"/>
</dbReference>
<dbReference type="RefSeq" id="WP_127343922.1">
    <property type="nucleotide sequence ID" value="NZ_RJJX01000012.1"/>
</dbReference>
<keyword evidence="2" id="KW-1185">Reference proteome</keyword>
<dbReference type="AlphaFoldDB" id="A0A434AUD8"/>